<evidence type="ECO:0000313" key="2">
    <source>
        <dbReference type="Proteomes" id="UP000077752"/>
    </source>
</evidence>
<name>A0A177SAK5_PSEPU</name>
<dbReference type="EMBL" id="LUCV01000049">
    <property type="protein sequence ID" value="OAI84713.1"/>
    <property type="molecule type" value="Genomic_DNA"/>
</dbReference>
<reference evidence="1 2" key="1">
    <citation type="submission" date="2016-03" db="EMBL/GenBank/DDBJ databases">
        <title>Draft Genome Assembly of Pseudomonas putida strain CBF10-2.</title>
        <authorList>
            <person name="Iyer R.S."/>
            <person name="Damania A."/>
        </authorList>
    </citation>
    <scope>NUCLEOTIDE SEQUENCE [LARGE SCALE GENOMIC DNA]</scope>
    <source>
        <strain evidence="1 2">CBF10-2</strain>
    </source>
</reference>
<gene>
    <name evidence="1" type="ORF">AYO28_02185</name>
</gene>
<dbReference type="RefSeq" id="WP_009402186.1">
    <property type="nucleotide sequence ID" value="NZ_LUCV01000049.1"/>
</dbReference>
<dbReference type="AlphaFoldDB" id="A0A177SAK5"/>
<organism evidence="1 2">
    <name type="scientific">Pseudomonas putida</name>
    <name type="common">Arthrobacter siderocapsulatus</name>
    <dbReference type="NCBI Taxonomy" id="303"/>
    <lineage>
        <taxon>Bacteria</taxon>
        <taxon>Pseudomonadati</taxon>
        <taxon>Pseudomonadota</taxon>
        <taxon>Gammaproteobacteria</taxon>
        <taxon>Pseudomonadales</taxon>
        <taxon>Pseudomonadaceae</taxon>
        <taxon>Pseudomonas</taxon>
    </lineage>
</organism>
<comment type="caution">
    <text evidence="1">The sequence shown here is derived from an EMBL/GenBank/DDBJ whole genome shotgun (WGS) entry which is preliminary data.</text>
</comment>
<accession>A0A177SAK5</accession>
<proteinExistence type="predicted"/>
<evidence type="ECO:0000313" key="1">
    <source>
        <dbReference type="EMBL" id="OAI84713.1"/>
    </source>
</evidence>
<protein>
    <submittedName>
        <fullName evidence="1">Uncharacterized protein</fullName>
    </submittedName>
</protein>
<dbReference type="Proteomes" id="UP000077752">
    <property type="component" value="Unassembled WGS sequence"/>
</dbReference>
<sequence length="71" mass="7900">MSLPNEPLRTRQLLQGARLGDAIAAHLEGLKRLQAQVSYMARAAEQVDMQLSTIENDLEQVRAQLGETPRT</sequence>